<dbReference type="AlphaFoldDB" id="A0A1E7L5Q2"/>
<evidence type="ECO:0000256" key="1">
    <source>
        <dbReference type="SAM" id="MobiDB-lite"/>
    </source>
</evidence>
<dbReference type="RefSeq" id="WP_070017078.1">
    <property type="nucleotide sequence ID" value="NZ_LJGW01000231.1"/>
</dbReference>
<gene>
    <name evidence="2" type="ORF">AN218_13420</name>
</gene>
<dbReference type="Proteomes" id="UP000176005">
    <property type="component" value="Unassembled WGS sequence"/>
</dbReference>
<protein>
    <submittedName>
        <fullName evidence="2">Uncharacterized protein</fullName>
    </submittedName>
</protein>
<feature type="compositionally biased region" description="Basic and acidic residues" evidence="1">
    <location>
        <begin position="215"/>
        <end position="230"/>
    </location>
</feature>
<organism evidence="2 3">
    <name type="scientific">Streptomyces nanshensis</name>
    <dbReference type="NCBI Taxonomy" id="518642"/>
    <lineage>
        <taxon>Bacteria</taxon>
        <taxon>Bacillati</taxon>
        <taxon>Actinomycetota</taxon>
        <taxon>Actinomycetes</taxon>
        <taxon>Kitasatosporales</taxon>
        <taxon>Streptomycetaceae</taxon>
        <taxon>Streptomyces</taxon>
    </lineage>
</organism>
<reference evidence="2 3" key="1">
    <citation type="journal article" date="2016" name="Front. Microbiol.">
        <title>Comparative Genomics Analysis of Streptomyces Species Reveals Their Adaptation to the Marine Environment and Their Diversity at the Genomic Level.</title>
        <authorList>
            <person name="Tian X."/>
            <person name="Zhang Z."/>
            <person name="Yang T."/>
            <person name="Chen M."/>
            <person name="Li J."/>
            <person name="Chen F."/>
            <person name="Yang J."/>
            <person name="Li W."/>
            <person name="Zhang B."/>
            <person name="Zhang Z."/>
            <person name="Wu J."/>
            <person name="Zhang C."/>
            <person name="Long L."/>
            <person name="Xiao J."/>
        </authorList>
    </citation>
    <scope>NUCLEOTIDE SEQUENCE [LARGE SCALE GENOMIC DNA]</scope>
    <source>
        <strain evidence="2 3">SCSIO 10429</strain>
    </source>
</reference>
<accession>A0A1E7L5Q2</accession>
<evidence type="ECO:0000313" key="3">
    <source>
        <dbReference type="Proteomes" id="UP000176005"/>
    </source>
</evidence>
<proteinExistence type="predicted"/>
<dbReference type="EMBL" id="LJGW01000231">
    <property type="protein sequence ID" value="OEV11343.1"/>
    <property type="molecule type" value="Genomic_DNA"/>
</dbReference>
<sequence length="254" mass="26933">MAHELNPDGRRTVPGATVPPGWTAITVPPVPEGKRSGWRRTVDAAEPGATGTEALPGNWLTPGDAVALPAGTVLLLADKAATGTDHAYQTARAYTTEDATVRAELLTSNGTLTLLWGPQHFRRSSTALGKTVTTALARLLEQHPAPGQDREPIVLAEAQRPNRRKARCWRCARPAARGTGHLVGHGAEAQTEHWPTCPAPGTPDASELPQPRRRPGCDNCDRSGRSHEAVDSSGIPGRVCGRCSGMPSYLLSFA</sequence>
<comment type="caution">
    <text evidence="2">The sequence shown here is derived from an EMBL/GenBank/DDBJ whole genome shotgun (WGS) entry which is preliminary data.</text>
</comment>
<feature type="region of interest" description="Disordered" evidence="1">
    <location>
        <begin position="189"/>
        <end position="233"/>
    </location>
</feature>
<keyword evidence="3" id="KW-1185">Reference proteome</keyword>
<evidence type="ECO:0000313" key="2">
    <source>
        <dbReference type="EMBL" id="OEV11343.1"/>
    </source>
</evidence>
<name>A0A1E7L5Q2_9ACTN</name>